<dbReference type="InterPro" id="IPR011054">
    <property type="entry name" value="Rudment_hybrid_motif"/>
</dbReference>
<dbReference type="NCBIfam" id="NF004676">
    <property type="entry name" value="PRK06019.1-2"/>
    <property type="match status" value="1"/>
</dbReference>
<keyword evidence="3 4" id="KW-0067">ATP-binding</keyword>
<evidence type="ECO:0000256" key="3">
    <source>
        <dbReference type="ARBA" id="ARBA00022840"/>
    </source>
</evidence>
<dbReference type="PANTHER" id="PTHR11609">
    <property type="entry name" value="PURINE BIOSYNTHESIS PROTEIN 6/7, PUR6/7"/>
    <property type="match status" value="1"/>
</dbReference>
<dbReference type="Pfam" id="PF22660">
    <property type="entry name" value="RS_preATP-grasp-like"/>
    <property type="match status" value="1"/>
</dbReference>
<keyword evidence="4 5" id="KW-0436">Ligase</keyword>
<dbReference type="PROSITE" id="PS50975">
    <property type="entry name" value="ATP_GRASP"/>
    <property type="match status" value="1"/>
</dbReference>
<organism evidence="7 8">
    <name type="scientific">Sphingomonas arvum</name>
    <dbReference type="NCBI Taxonomy" id="2992113"/>
    <lineage>
        <taxon>Bacteria</taxon>
        <taxon>Pseudomonadati</taxon>
        <taxon>Pseudomonadota</taxon>
        <taxon>Alphaproteobacteria</taxon>
        <taxon>Sphingomonadales</taxon>
        <taxon>Sphingomonadaceae</taxon>
        <taxon>Sphingomonas</taxon>
    </lineage>
</organism>
<protein>
    <recommendedName>
        <fullName evidence="4 5">N5-carboxyaminoimidazole ribonucleotide synthase</fullName>
        <shortName evidence="4 5">N5-CAIR synthase</shortName>
        <ecNumber evidence="4 5">6.3.4.18</ecNumber>
    </recommendedName>
    <alternativeName>
        <fullName evidence="4 5">5-(carboxyamino)imidazole ribonucleotide synthetase</fullName>
    </alternativeName>
</protein>
<evidence type="ECO:0000259" key="6">
    <source>
        <dbReference type="PROSITE" id="PS50975"/>
    </source>
</evidence>
<feature type="binding site" evidence="4">
    <location>
        <position position="208"/>
    </location>
    <ligand>
        <name>ATP</name>
        <dbReference type="ChEBI" id="CHEBI:30616"/>
    </ligand>
</feature>
<comment type="caution">
    <text evidence="7">The sequence shown here is derived from an EMBL/GenBank/DDBJ whole genome shotgun (WGS) entry which is preliminary data.</text>
</comment>
<keyword evidence="1 4" id="KW-0547">Nucleotide-binding</keyword>
<dbReference type="EC" id="6.3.4.18" evidence="4 5"/>
<comment type="function">
    <text evidence="5">Catalyzes the ATP-dependent conversion of 5-aminoimidazole ribonucleotide (AIR) and HCO(3)- to N5-carboxyaminoimidazole ribonucleotide (N5-CAIR).</text>
</comment>
<dbReference type="RefSeq" id="WP_264880037.1">
    <property type="nucleotide sequence ID" value="NZ_JAPDOB010000001.1"/>
</dbReference>
<sequence length="352" mass="37334">MIPPGATIGIIGGGQLGRMLSVAAAQLGYRCHIFDPHERPCAADVAAEFTRGAFDDAAALERFAAACDVVTYEFENLAVEPLAGLAGTLRPGARSLAVAQDRAEEKRFIEASGAPVAPWRAVESLAEVEAAVAELGCPLVLKTRRYGYDGKGQAWVREPGEAAAAWAAIGEQPAVAERGISFEAEFSVIMARGLHGDTAFFDLPENRHEGGILRRSLVPAGPEVKRHAAAARRMAQGIADALEHVGVLTVEFFACADAPIVNEIAPRVHNSGHWTIEGAATSQFEQHVRAICELPLGSTALRGAGAQMDNLIGADVDRWPELVSEPGAALHLYGKGEARPGRKMGHCTRVRV</sequence>
<dbReference type="EMBL" id="JAPDOB010000001">
    <property type="protein sequence ID" value="MCW3796278.1"/>
    <property type="molecule type" value="Genomic_DNA"/>
</dbReference>
<feature type="binding site" evidence="4">
    <location>
        <begin position="262"/>
        <end position="263"/>
    </location>
    <ligand>
        <name>ATP</name>
        <dbReference type="ChEBI" id="CHEBI:30616"/>
    </ligand>
</feature>
<feature type="binding site" evidence="4">
    <location>
        <position position="185"/>
    </location>
    <ligand>
        <name>ATP</name>
        <dbReference type="ChEBI" id="CHEBI:30616"/>
    </ligand>
</feature>
<dbReference type="Proteomes" id="UP001526246">
    <property type="component" value="Unassembled WGS sequence"/>
</dbReference>
<dbReference type="Pfam" id="PF17769">
    <property type="entry name" value="PurK_C"/>
    <property type="match status" value="1"/>
</dbReference>
<feature type="binding site" evidence="4">
    <location>
        <begin position="147"/>
        <end position="153"/>
    </location>
    <ligand>
        <name>ATP</name>
        <dbReference type="ChEBI" id="CHEBI:30616"/>
    </ligand>
</feature>
<dbReference type="InterPro" id="IPR054350">
    <property type="entry name" value="PurT/PurK_preATP-grasp"/>
</dbReference>
<comment type="similarity">
    <text evidence="4 5">Belongs to the PurK/PurT family.</text>
</comment>
<dbReference type="Gene3D" id="3.30.1490.20">
    <property type="entry name" value="ATP-grasp fold, A domain"/>
    <property type="match status" value="1"/>
</dbReference>
<evidence type="ECO:0000256" key="5">
    <source>
        <dbReference type="RuleBase" id="RU361200"/>
    </source>
</evidence>
<evidence type="ECO:0000313" key="8">
    <source>
        <dbReference type="Proteomes" id="UP001526246"/>
    </source>
</evidence>
<dbReference type="NCBIfam" id="TIGR01161">
    <property type="entry name" value="purK"/>
    <property type="match status" value="1"/>
</dbReference>
<comment type="pathway">
    <text evidence="4 5">Purine metabolism; IMP biosynthesis via de novo pathway; 5-amino-1-(5-phospho-D-ribosyl)imidazole-4-carboxylate from 5-amino-1-(5-phospho-D-ribosyl)imidazole (N5-CAIR route): step 1/2.</text>
</comment>
<dbReference type="NCBIfam" id="NF004679">
    <property type="entry name" value="PRK06019.1-5"/>
    <property type="match status" value="1"/>
</dbReference>
<dbReference type="InterPro" id="IPR003135">
    <property type="entry name" value="ATP-grasp_carboxylate-amine"/>
</dbReference>
<dbReference type="Pfam" id="PF02222">
    <property type="entry name" value="ATP-grasp"/>
    <property type="match status" value="1"/>
</dbReference>
<feature type="binding site" evidence="4">
    <location>
        <position position="102"/>
    </location>
    <ligand>
        <name>ATP</name>
        <dbReference type="ChEBI" id="CHEBI:30616"/>
    </ligand>
</feature>
<keyword evidence="2 4" id="KW-0658">Purine biosynthesis</keyword>
<feature type="binding site" evidence="4">
    <location>
        <begin position="177"/>
        <end position="180"/>
    </location>
    <ligand>
        <name>ATP</name>
        <dbReference type="ChEBI" id="CHEBI:30616"/>
    </ligand>
</feature>
<proteinExistence type="inferred from homology"/>
<accession>A0ABT3JB26</accession>
<dbReference type="InterPro" id="IPR013815">
    <property type="entry name" value="ATP_grasp_subdomain_1"/>
</dbReference>
<gene>
    <name evidence="4 5" type="primary">purK</name>
    <name evidence="7" type="ORF">OMW55_00440</name>
</gene>
<dbReference type="SUPFAM" id="SSF56059">
    <property type="entry name" value="Glutathione synthetase ATP-binding domain-like"/>
    <property type="match status" value="1"/>
</dbReference>
<keyword evidence="8" id="KW-1185">Reference proteome</keyword>
<dbReference type="GO" id="GO:0034028">
    <property type="term" value="F:5-(carboxyamino)imidazole ribonucleotide synthase activity"/>
    <property type="evidence" value="ECO:0007669"/>
    <property type="project" value="UniProtKB-EC"/>
</dbReference>
<comment type="subunit">
    <text evidence="4 5">Homodimer.</text>
</comment>
<evidence type="ECO:0000313" key="7">
    <source>
        <dbReference type="EMBL" id="MCW3796278.1"/>
    </source>
</evidence>
<reference evidence="7 8" key="1">
    <citation type="submission" date="2022-10" db="EMBL/GenBank/DDBJ databases">
        <title>Sphingomonas sp.</title>
        <authorList>
            <person name="Jin C."/>
        </authorList>
    </citation>
    <scope>NUCLEOTIDE SEQUENCE [LARGE SCALE GENOMIC DNA]</scope>
    <source>
        <strain evidence="7 8">BN140010</strain>
    </source>
</reference>
<dbReference type="HAMAP" id="MF_01928">
    <property type="entry name" value="PurK"/>
    <property type="match status" value="1"/>
</dbReference>
<dbReference type="PANTHER" id="PTHR11609:SF5">
    <property type="entry name" value="PHOSPHORIBOSYLAMINOIMIDAZOLE CARBOXYLASE"/>
    <property type="match status" value="1"/>
</dbReference>
<comment type="function">
    <text evidence="4">Catalyzes the ATP-dependent conversion of 5-aminoimidazole ribonucleotide (AIR) and HCO(3)(-) to N5-carboxyaminoimidazole ribonucleotide (N5-CAIR).</text>
</comment>
<dbReference type="InterPro" id="IPR040686">
    <property type="entry name" value="PurK_C"/>
</dbReference>
<dbReference type="Gene3D" id="3.30.470.20">
    <property type="entry name" value="ATP-grasp fold, B domain"/>
    <property type="match status" value="1"/>
</dbReference>
<dbReference type="SUPFAM" id="SSF52440">
    <property type="entry name" value="PreATP-grasp domain"/>
    <property type="match status" value="1"/>
</dbReference>
<dbReference type="InterPro" id="IPR016185">
    <property type="entry name" value="PreATP-grasp_dom_sf"/>
</dbReference>
<evidence type="ECO:0000256" key="4">
    <source>
        <dbReference type="HAMAP-Rule" id="MF_01928"/>
    </source>
</evidence>
<evidence type="ECO:0000256" key="2">
    <source>
        <dbReference type="ARBA" id="ARBA00022755"/>
    </source>
</evidence>
<dbReference type="InterPro" id="IPR005875">
    <property type="entry name" value="PurK"/>
</dbReference>
<evidence type="ECO:0000256" key="1">
    <source>
        <dbReference type="ARBA" id="ARBA00022741"/>
    </source>
</evidence>
<comment type="catalytic activity">
    <reaction evidence="4 5">
        <text>5-amino-1-(5-phospho-beta-D-ribosyl)imidazole + hydrogencarbonate + ATP = 5-carboxyamino-1-(5-phospho-D-ribosyl)imidazole + ADP + phosphate + 2 H(+)</text>
        <dbReference type="Rhea" id="RHEA:19317"/>
        <dbReference type="ChEBI" id="CHEBI:15378"/>
        <dbReference type="ChEBI" id="CHEBI:17544"/>
        <dbReference type="ChEBI" id="CHEBI:30616"/>
        <dbReference type="ChEBI" id="CHEBI:43474"/>
        <dbReference type="ChEBI" id="CHEBI:58730"/>
        <dbReference type="ChEBI" id="CHEBI:137981"/>
        <dbReference type="ChEBI" id="CHEBI:456216"/>
        <dbReference type="EC" id="6.3.4.18"/>
    </reaction>
</comment>
<dbReference type="SUPFAM" id="SSF51246">
    <property type="entry name" value="Rudiment single hybrid motif"/>
    <property type="match status" value="1"/>
</dbReference>
<name>A0ABT3JB26_9SPHN</name>
<feature type="domain" description="ATP-grasp" evidence="6">
    <location>
        <begin position="106"/>
        <end position="292"/>
    </location>
</feature>
<dbReference type="InterPro" id="IPR011761">
    <property type="entry name" value="ATP-grasp"/>
</dbReference>
<dbReference type="Gene3D" id="3.40.50.20">
    <property type="match status" value="1"/>
</dbReference>
<feature type="binding site" evidence="4">
    <location>
        <position position="142"/>
    </location>
    <ligand>
        <name>ATP</name>
        <dbReference type="ChEBI" id="CHEBI:30616"/>
    </ligand>
</feature>